<evidence type="ECO:0000313" key="2">
    <source>
        <dbReference type="Proteomes" id="UP000683246"/>
    </source>
</evidence>
<reference evidence="1" key="1">
    <citation type="submission" date="2020-07" db="EMBL/GenBank/DDBJ databases">
        <title>Vallitalea pronyensis genome.</title>
        <authorList>
            <person name="Postec A."/>
        </authorList>
    </citation>
    <scope>NUCLEOTIDE SEQUENCE</scope>
    <source>
        <strain evidence="1">FatNI3</strain>
    </source>
</reference>
<protein>
    <submittedName>
        <fullName evidence="1">Uncharacterized protein</fullName>
    </submittedName>
</protein>
<dbReference type="KEGG" id="vpy:HZI73_15450"/>
<keyword evidence="2" id="KW-1185">Reference proteome</keyword>
<accession>A0A8J8MKM6</accession>
<dbReference type="EMBL" id="CP058649">
    <property type="protein sequence ID" value="QUI23597.1"/>
    <property type="molecule type" value="Genomic_DNA"/>
</dbReference>
<gene>
    <name evidence="1" type="ORF">HZI73_15450</name>
</gene>
<name>A0A8J8MKM6_9FIRM</name>
<dbReference type="Proteomes" id="UP000683246">
    <property type="component" value="Chromosome"/>
</dbReference>
<organism evidence="1 2">
    <name type="scientific">Vallitalea pronyensis</name>
    <dbReference type="NCBI Taxonomy" id="1348613"/>
    <lineage>
        <taxon>Bacteria</taxon>
        <taxon>Bacillati</taxon>
        <taxon>Bacillota</taxon>
        <taxon>Clostridia</taxon>
        <taxon>Lachnospirales</taxon>
        <taxon>Vallitaleaceae</taxon>
        <taxon>Vallitalea</taxon>
    </lineage>
</organism>
<dbReference type="AlphaFoldDB" id="A0A8J8MKM6"/>
<sequence length="55" mass="6785">MIYNEIYVYDERDKILMLTNSKQLDYYLKIGFKRITEDQAKKLPDYDKMKEILDM</sequence>
<evidence type="ECO:0000313" key="1">
    <source>
        <dbReference type="EMBL" id="QUI23597.1"/>
    </source>
</evidence>
<proteinExistence type="predicted"/>
<dbReference type="RefSeq" id="WP_212694282.1">
    <property type="nucleotide sequence ID" value="NZ_CP058649.1"/>
</dbReference>